<proteinExistence type="predicted"/>
<dbReference type="Proteomes" id="UP000009192">
    <property type="component" value="Unassembled WGS sequence"/>
</dbReference>
<sequence length="149" mass="15264">MHSISVIALIASLALCAADVSHLPLSRSYLPPLSGAGGYSAYSSYPSYTGNSYSSGAYYPSSRLGSGYNSGYRSGYNSGLGSGYVAPLVTSGYNSYAAVPQYNTYATPTRTYLPVLAGYSGAGYSGSGLAGSGYSGLDTKYASNGGYIY</sequence>
<dbReference type="InParanoid" id="B4L5J7"/>
<keyword evidence="1" id="KW-0732">Signal</keyword>
<keyword evidence="3" id="KW-1185">Reference proteome</keyword>
<feature type="signal peptide" evidence="1">
    <location>
        <begin position="1"/>
        <end position="18"/>
    </location>
</feature>
<dbReference type="AlphaFoldDB" id="B4L5J7"/>
<feature type="chain" id="PRO_5006456971" evidence="1">
    <location>
        <begin position="19"/>
        <end position="149"/>
    </location>
</feature>
<dbReference type="EMBL" id="CH933811">
    <property type="protein sequence ID" value="EDW06456.2"/>
    <property type="molecule type" value="Genomic_DNA"/>
</dbReference>
<reference evidence="2 3" key="1">
    <citation type="journal article" date="2007" name="Nature">
        <title>Evolution of genes and genomes on the Drosophila phylogeny.</title>
        <authorList>
            <consortium name="Drosophila 12 Genomes Consortium"/>
            <person name="Clark A.G."/>
            <person name="Eisen M.B."/>
            <person name="Smith D.R."/>
            <person name="Bergman C.M."/>
            <person name="Oliver B."/>
            <person name="Markow T.A."/>
            <person name="Kaufman T.C."/>
            <person name="Kellis M."/>
            <person name="Gelbart W."/>
            <person name="Iyer V.N."/>
            <person name="Pollard D.A."/>
            <person name="Sackton T.B."/>
            <person name="Larracuente A.M."/>
            <person name="Singh N.D."/>
            <person name="Abad J.P."/>
            <person name="Abt D.N."/>
            <person name="Adryan B."/>
            <person name="Aguade M."/>
            <person name="Akashi H."/>
            <person name="Anderson W.W."/>
            <person name="Aquadro C.F."/>
            <person name="Ardell D.H."/>
            <person name="Arguello R."/>
            <person name="Artieri C.G."/>
            <person name="Barbash D.A."/>
            <person name="Barker D."/>
            <person name="Barsanti P."/>
            <person name="Batterham P."/>
            <person name="Batzoglou S."/>
            <person name="Begun D."/>
            <person name="Bhutkar A."/>
            <person name="Blanco E."/>
            <person name="Bosak S.A."/>
            <person name="Bradley R.K."/>
            <person name="Brand A.D."/>
            <person name="Brent M.R."/>
            <person name="Brooks A.N."/>
            <person name="Brown R.H."/>
            <person name="Butlin R.K."/>
            <person name="Caggese C."/>
            <person name="Calvi B.R."/>
            <person name="Bernardo de Carvalho A."/>
            <person name="Caspi A."/>
            <person name="Castrezana S."/>
            <person name="Celniker S.E."/>
            <person name="Chang J.L."/>
            <person name="Chapple C."/>
            <person name="Chatterji S."/>
            <person name="Chinwalla A."/>
            <person name="Civetta A."/>
            <person name="Clifton S.W."/>
            <person name="Comeron J.M."/>
            <person name="Costello J.C."/>
            <person name="Coyne J.A."/>
            <person name="Daub J."/>
            <person name="David R.G."/>
            <person name="Delcher A.L."/>
            <person name="Delehaunty K."/>
            <person name="Do C.B."/>
            <person name="Ebling H."/>
            <person name="Edwards K."/>
            <person name="Eickbush T."/>
            <person name="Evans J.D."/>
            <person name="Filipski A."/>
            <person name="Findeiss S."/>
            <person name="Freyhult E."/>
            <person name="Fulton L."/>
            <person name="Fulton R."/>
            <person name="Garcia A.C."/>
            <person name="Gardiner A."/>
            <person name="Garfield D.A."/>
            <person name="Garvin B.E."/>
            <person name="Gibson G."/>
            <person name="Gilbert D."/>
            <person name="Gnerre S."/>
            <person name="Godfrey J."/>
            <person name="Good R."/>
            <person name="Gotea V."/>
            <person name="Gravely B."/>
            <person name="Greenberg A.J."/>
            <person name="Griffiths-Jones S."/>
            <person name="Gross S."/>
            <person name="Guigo R."/>
            <person name="Gustafson E.A."/>
            <person name="Haerty W."/>
            <person name="Hahn M.W."/>
            <person name="Halligan D.L."/>
            <person name="Halpern A.L."/>
            <person name="Halter G.M."/>
            <person name="Han M.V."/>
            <person name="Heger A."/>
            <person name="Hillier L."/>
            <person name="Hinrichs A.S."/>
            <person name="Holmes I."/>
            <person name="Hoskins R.A."/>
            <person name="Hubisz M.J."/>
            <person name="Hultmark D."/>
            <person name="Huntley M.A."/>
            <person name="Jaffe D.B."/>
            <person name="Jagadeeshan S."/>
            <person name="Jeck W.R."/>
            <person name="Johnson J."/>
            <person name="Jones C.D."/>
            <person name="Jordan W.C."/>
            <person name="Karpen G.H."/>
            <person name="Kataoka E."/>
            <person name="Keightley P.D."/>
            <person name="Kheradpour P."/>
            <person name="Kirkness E.F."/>
            <person name="Koerich L.B."/>
            <person name="Kristiansen K."/>
            <person name="Kudrna D."/>
            <person name="Kulathinal R.J."/>
            <person name="Kumar S."/>
            <person name="Kwok R."/>
            <person name="Lander E."/>
            <person name="Langley C.H."/>
            <person name="Lapoint R."/>
            <person name="Lazzaro B.P."/>
            <person name="Lee S.J."/>
            <person name="Levesque L."/>
            <person name="Li R."/>
            <person name="Lin C.F."/>
            <person name="Lin M.F."/>
            <person name="Lindblad-Toh K."/>
            <person name="Llopart A."/>
            <person name="Long M."/>
            <person name="Low L."/>
            <person name="Lozovsky E."/>
            <person name="Lu J."/>
            <person name="Luo M."/>
            <person name="Machado C.A."/>
            <person name="Makalowski W."/>
            <person name="Marzo M."/>
            <person name="Matsuda M."/>
            <person name="Matzkin L."/>
            <person name="McAllister B."/>
            <person name="McBride C.S."/>
            <person name="McKernan B."/>
            <person name="McKernan K."/>
            <person name="Mendez-Lago M."/>
            <person name="Minx P."/>
            <person name="Mollenhauer M.U."/>
            <person name="Montooth K."/>
            <person name="Mount S.M."/>
            <person name="Mu X."/>
            <person name="Myers E."/>
            <person name="Negre B."/>
            <person name="Newfeld S."/>
            <person name="Nielsen R."/>
            <person name="Noor M.A."/>
            <person name="O'Grady P."/>
            <person name="Pachter L."/>
            <person name="Papaceit M."/>
            <person name="Parisi M.J."/>
            <person name="Parisi M."/>
            <person name="Parts L."/>
            <person name="Pedersen J.S."/>
            <person name="Pesole G."/>
            <person name="Phillippy A.M."/>
            <person name="Ponting C.P."/>
            <person name="Pop M."/>
            <person name="Porcelli D."/>
            <person name="Powell J.R."/>
            <person name="Prohaska S."/>
            <person name="Pruitt K."/>
            <person name="Puig M."/>
            <person name="Quesneville H."/>
            <person name="Ram K.R."/>
            <person name="Rand D."/>
            <person name="Rasmussen M.D."/>
            <person name="Reed L.K."/>
            <person name="Reenan R."/>
            <person name="Reily A."/>
            <person name="Remington K.A."/>
            <person name="Rieger T.T."/>
            <person name="Ritchie M.G."/>
            <person name="Robin C."/>
            <person name="Rogers Y.H."/>
            <person name="Rohde C."/>
            <person name="Rozas J."/>
            <person name="Rubenfield M.J."/>
            <person name="Ruiz A."/>
            <person name="Russo S."/>
            <person name="Salzberg S.L."/>
            <person name="Sanchez-Gracia A."/>
            <person name="Saranga D.J."/>
            <person name="Sato H."/>
            <person name="Schaeffer S.W."/>
            <person name="Schatz M.C."/>
            <person name="Schlenke T."/>
            <person name="Schwartz R."/>
            <person name="Segarra C."/>
            <person name="Singh R.S."/>
            <person name="Sirot L."/>
            <person name="Sirota M."/>
            <person name="Sisneros N.B."/>
            <person name="Smith C.D."/>
            <person name="Smith T.F."/>
            <person name="Spieth J."/>
            <person name="Stage D.E."/>
            <person name="Stark A."/>
            <person name="Stephan W."/>
            <person name="Strausberg R.L."/>
            <person name="Strempel S."/>
            <person name="Sturgill D."/>
            <person name="Sutton G."/>
            <person name="Sutton G.G."/>
            <person name="Tao W."/>
            <person name="Teichmann S."/>
            <person name="Tobari Y.N."/>
            <person name="Tomimura Y."/>
            <person name="Tsolas J.M."/>
            <person name="Valente V.L."/>
            <person name="Venter E."/>
            <person name="Venter J.C."/>
            <person name="Vicario S."/>
            <person name="Vieira F.G."/>
            <person name="Vilella A.J."/>
            <person name="Villasante A."/>
            <person name="Walenz B."/>
            <person name="Wang J."/>
            <person name="Wasserman M."/>
            <person name="Watts T."/>
            <person name="Wilson D."/>
            <person name="Wilson R.K."/>
            <person name="Wing R.A."/>
            <person name="Wolfner M.F."/>
            <person name="Wong A."/>
            <person name="Wong G.K."/>
            <person name="Wu C.I."/>
            <person name="Wu G."/>
            <person name="Yamamoto D."/>
            <person name="Yang H.P."/>
            <person name="Yang S.P."/>
            <person name="Yorke J.A."/>
            <person name="Yoshida K."/>
            <person name="Zdobnov E."/>
            <person name="Zhang P."/>
            <person name="Zhang Y."/>
            <person name="Zimin A.V."/>
            <person name="Baldwin J."/>
            <person name="Abdouelleil A."/>
            <person name="Abdulkadir J."/>
            <person name="Abebe A."/>
            <person name="Abera B."/>
            <person name="Abreu J."/>
            <person name="Acer S.C."/>
            <person name="Aftuck L."/>
            <person name="Alexander A."/>
            <person name="An P."/>
            <person name="Anderson E."/>
            <person name="Anderson S."/>
            <person name="Arachi H."/>
            <person name="Azer M."/>
            <person name="Bachantsang P."/>
            <person name="Barry A."/>
            <person name="Bayul T."/>
            <person name="Berlin A."/>
            <person name="Bessette D."/>
            <person name="Bloom T."/>
            <person name="Blye J."/>
            <person name="Boguslavskiy L."/>
            <person name="Bonnet C."/>
            <person name="Boukhgalter B."/>
            <person name="Bourzgui I."/>
            <person name="Brown A."/>
            <person name="Cahill P."/>
            <person name="Channer S."/>
            <person name="Cheshatsang Y."/>
            <person name="Chuda L."/>
            <person name="Citroen M."/>
            <person name="Collymore A."/>
            <person name="Cooke P."/>
            <person name="Costello M."/>
            <person name="D'Aco K."/>
            <person name="Daza R."/>
            <person name="De Haan G."/>
            <person name="DeGray S."/>
            <person name="DeMaso C."/>
            <person name="Dhargay N."/>
            <person name="Dooley K."/>
            <person name="Dooley E."/>
            <person name="Doricent M."/>
            <person name="Dorje P."/>
            <person name="Dorjee K."/>
            <person name="Dupes A."/>
            <person name="Elong R."/>
            <person name="Falk J."/>
            <person name="Farina A."/>
            <person name="Faro S."/>
            <person name="Ferguson D."/>
            <person name="Fisher S."/>
            <person name="Foley C.D."/>
            <person name="Franke A."/>
            <person name="Friedrich D."/>
            <person name="Gadbois L."/>
            <person name="Gearin G."/>
            <person name="Gearin C.R."/>
            <person name="Giannoukos G."/>
            <person name="Goode T."/>
            <person name="Graham J."/>
            <person name="Grandbois E."/>
            <person name="Grewal S."/>
            <person name="Gyaltsen K."/>
            <person name="Hafez N."/>
            <person name="Hagos B."/>
            <person name="Hall J."/>
            <person name="Henson C."/>
            <person name="Hollinger A."/>
            <person name="Honan T."/>
            <person name="Huard M.D."/>
            <person name="Hughes L."/>
            <person name="Hurhula B."/>
            <person name="Husby M.E."/>
            <person name="Kamat A."/>
            <person name="Kanga B."/>
            <person name="Kashin S."/>
            <person name="Khazanovich D."/>
            <person name="Kisner P."/>
            <person name="Lance K."/>
            <person name="Lara M."/>
            <person name="Lee W."/>
            <person name="Lennon N."/>
            <person name="Letendre F."/>
            <person name="LeVine R."/>
            <person name="Lipovsky A."/>
            <person name="Liu X."/>
            <person name="Liu J."/>
            <person name="Liu S."/>
            <person name="Lokyitsang T."/>
            <person name="Lokyitsang Y."/>
            <person name="Lubonja R."/>
            <person name="Lui A."/>
            <person name="MacDonald P."/>
            <person name="Magnisalis V."/>
            <person name="Maru K."/>
            <person name="Matthews C."/>
            <person name="McCusker W."/>
            <person name="McDonough S."/>
            <person name="Mehta T."/>
            <person name="Meldrim J."/>
            <person name="Meneus L."/>
            <person name="Mihai O."/>
            <person name="Mihalev A."/>
            <person name="Mihova T."/>
            <person name="Mittelman R."/>
            <person name="Mlenga V."/>
            <person name="Montmayeur A."/>
            <person name="Mulrain L."/>
            <person name="Navidi A."/>
            <person name="Naylor J."/>
            <person name="Negash T."/>
            <person name="Nguyen T."/>
            <person name="Nguyen N."/>
            <person name="Nicol R."/>
            <person name="Norbu C."/>
            <person name="Norbu N."/>
            <person name="Novod N."/>
            <person name="O'Neill B."/>
            <person name="Osman S."/>
            <person name="Markiewicz E."/>
            <person name="Oyono O.L."/>
            <person name="Patti C."/>
            <person name="Phunkhang P."/>
            <person name="Pierre F."/>
            <person name="Priest M."/>
            <person name="Raghuraman S."/>
            <person name="Rege F."/>
            <person name="Reyes R."/>
            <person name="Rise C."/>
            <person name="Rogov P."/>
            <person name="Ross K."/>
            <person name="Ryan E."/>
            <person name="Settipalli S."/>
            <person name="Shea T."/>
            <person name="Sherpa N."/>
            <person name="Shi L."/>
            <person name="Shih D."/>
            <person name="Sparrow T."/>
            <person name="Spaulding J."/>
            <person name="Stalker J."/>
            <person name="Stange-Thomann N."/>
            <person name="Stavropoulos S."/>
            <person name="Stone C."/>
            <person name="Strader C."/>
            <person name="Tesfaye S."/>
            <person name="Thomson T."/>
            <person name="Thoulutsang Y."/>
            <person name="Thoulutsang D."/>
            <person name="Topham K."/>
            <person name="Topping I."/>
            <person name="Tsamla T."/>
            <person name="Vassiliev H."/>
            <person name="Vo A."/>
            <person name="Wangchuk T."/>
            <person name="Wangdi T."/>
            <person name="Weiand M."/>
            <person name="Wilkinson J."/>
            <person name="Wilson A."/>
            <person name="Yadav S."/>
            <person name="Young G."/>
            <person name="Yu Q."/>
            <person name="Zembek L."/>
            <person name="Zhong D."/>
            <person name="Zimmer A."/>
            <person name="Zwirko Z."/>
            <person name="Jaffe D.B."/>
            <person name="Alvarez P."/>
            <person name="Brockman W."/>
            <person name="Butler J."/>
            <person name="Chin C."/>
            <person name="Gnerre S."/>
            <person name="Grabherr M."/>
            <person name="Kleber M."/>
            <person name="Mauceli E."/>
            <person name="MacCallum I."/>
        </authorList>
    </citation>
    <scope>NUCLEOTIDE SEQUENCE [LARGE SCALE GENOMIC DNA]</scope>
    <source>
        <strain evidence="3">Tucson 15081-1352.22</strain>
    </source>
</reference>
<accession>B4L5J7</accession>
<dbReference type="OrthoDB" id="7868114at2759"/>
<gene>
    <name evidence="2" type="primary">Dmoj\GI21740</name>
    <name evidence="2" type="ORF">Dmoj_GI21740</name>
</gene>
<dbReference type="KEGG" id="dmo:Dmoj_GI21740"/>
<evidence type="ECO:0000256" key="1">
    <source>
        <dbReference type="SAM" id="SignalP"/>
    </source>
</evidence>
<organism evidence="2 3">
    <name type="scientific">Drosophila mojavensis</name>
    <name type="common">Fruit fly</name>
    <dbReference type="NCBI Taxonomy" id="7230"/>
    <lineage>
        <taxon>Eukaryota</taxon>
        <taxon>Metazoa</taxon>
        <taxon>Ecdysozoa</taxon>
        <taxon>Arthropoda</taxon>
        <taxon>Hexapoda</taxon>
        <taxon>Insecta</taxon>
        <taxon>Pterygota</taxon>
        <taxon>Neoptera</taxon>
        <taxon>Endopterygota</taxon>
        <taxon>Diptera</taxon>
        <taxon>Brachycera</taxon>
        <taxon>Muscomorpha</taxon>
        <taxon>Ephydroidea</taxon>
        <taxon>Drosophilidae</taxon>
        <taxon>Drosophila</taxon>
    </lineage>
</organism>
<dbReference type="HOGENOM" id="CLU_143723_0_0_1"/>
<name>B4L5J7_DROMO</name>
<evidence type="ECO:0000313" key="3">
    <source>
        <dbReference type="Proteomes" id="UP000009192"/>
    </source>
</evidence>
<evidence type="ECO:0000313" key="2">
    <source>
        <dbReference type="EMBL" id="EDW06456.2"/>
    </source>
</evidence>
<dbReference type="eggNOG" id="ENOG502TCC7">
    <property type="taxonomic scope" value="Eukaryota"/>
</dbReference>
<protein>
    <submittedName>
        <fullName evidence="2">Uncharacterized protein</fullName>
    </submittedName>
</protein>